<keyword evidence="20" id="KW-1185">Reference proteome</keyword>
<feature type="region of interest" description="Disordered" evidence="17">
    <location>
        <begin position="324"/>
        <end position="351"/>
    </location>
</feature>
<evidence type="ECO:0000256" key="1">
    <source>
        <dbReference type="ARBA" id="ARBA00001917"/>
    </source>
</evidence>
<dbReference type="OrthoDB" id="272303at2759"/>
<comment type="catalytic activity">
    <reaction evidence="11">
        <text>5,6-dihydrouridine(17) in tRNA + NAD(+) = uridine(17) in tRNA + NADH + H(+)</text>
        <dbReference type="Rhea" id="RHEA:53372"/>
        <dbReference type="Rhea" id="RHEA-COMP:13541"/>
        <dbReference type="Rhea" id="RHEA-COMP:13542"/>
        <dbReference type="ChEBI" id="CHEBI:15378"/>
        <dbReference type="ChEBI" id="CHEBI:57540"/>
        <dbReference type="ChEBI" id="CHEBI:57945"/>
        <dbReference type="ChEBI" id="CHEBI:65315"/>
        <dbReference type="ChEBI" id="CHEBI:74443"/>
        <dbReference type="EC" id="1.3.1.88"/>
    </reaction>
    <physiologicalReaction direction="right-to-left" evidence="11">
        <dbReference type="Rhea" id="RHEA:53374"/>
    </physiologicalReaction>
</comment>
<keyword evidence="7" id="KW-0560">Oxidoreductase</keyword>
<evidence type="ECO:0000256" key="9">
    <source>
        <dbReference type="ARBA" id="ARBA00038313"/>
    </source>
</evidence>
<evidence type="ECO:0000256" key="11">
    <source>
        <dbReference type="ARBA" id="ARBA00047287"/>
    </source>
</evidence>
<dbReference type="InterPro" id="IPR035587">
    <property type="entry name" value="DUS-like_FMN-bd"/>
</dbReference>
<dbReference type="EC" id="1.3.1.88" evidence="10"/>
<evidence type="ECO:0000313" key="19">
    <source>
        <dbReference type="EMBL" id="ESK87942.1"/>
    </source>
</evidence>
<dbReference type="STRING" id="1381753.V2X290"/>
<sequence length="351" mass="39877">MSPFDLNLTHITAPMVNQSDLPFRTLTFQHGATLAYTQMLHPSKLLNDQDYLAFHRQDLSIRDRFGAEKTVVQLCGNDPEEIVRAARTVVDLCDGIDLNLGCPQEHARDGHYGAYLIGPSQKDWPLIESMVSTLSHSLHVPVSAKLRLCNPPSSTPELALRTQNAGAAFVALHARTVSAKRRRHGPADLDEVKRLKEDERITIPVVSNGNVRTYEDIEKNLEYTGADGAMVGETVLENPYVFSNASLPDPLEISLEYIDLCRLYPDTATLTTIKTHIRHFYNNQCSRQSWYTKFRMTLNNDKEYGSLDEVERFLRGRVERWRGRPHRGDSAEEEDEHKHEEVDFEGIPFGF</sequence>
<dbReference type="CDD" id="cd02801">
    <property type="entry name" value="DUS_like_FMN"/>
    <property type="match status" value="1"/>
</dbReference>
<gene>
    <name evidence="19" type="ORF">Moror_10893</name>
</gene>
<dbReference type="Proteomes" id="UP000017559">
    <property type="component" value="Unassembled WGS sequence"/>
</dbReference>
<evidence type="ECO:0000256" key="5">
    <source>
        <dbReference type="ARBA" id="ARBA00022694"/>
    </source>
</evidence>
<dbReference type="GO" id="GO:0017150">
    <property type="term" value="F:tRNA dihydrouridine synthase activity"/>
    <property type="evidence" value="ECO:0007669"/>
    <property type="project" value="InterPro"/>
</dbReference>
<keyword evidence="8" id="KW-0520">NAD</keyword>
<dbReference type="PROSITE" id="PS01136">
    <property type="entry name" value="UPF0034"/>
    <property type="match status" value="1"/>
</dbReference>
<evidence type="ECO:0000259" key="18">
    <source>
        <dbReference type="Pfam" id="PF01207"/>
    </source>
</evidence>
<dbReference type="GO" id="GO:0006397">
    <property type="term" value="P:mRNA processing"/>
    <property type="evidence" value="ECO:0007669"/>
    <property type="project" value="UniProtKB-KW"/>
</dbReference>
<feature type="compositionally biased region" description="Basic and acidic residues" evidence="17">
    <location>
        <begin position="324"/>
        <end position="341"/>
    </location>
</feature>
<evidence type="ECO:0000256" key="6">
    <source>
        <dbReference type="ARBA" id="ARBA00022857"/>
    </source>
</evidence>
<evidence type="ECO:0000256" key="7">
    <source>
        <dbReference type="ARBA" id="ARBA00023002"/>
    </source>
</evidence>
<dbReference type="KEGG" id="mrr:Moror_10893"/>
<evidence type="ECO:0000256" key="16">
    <source>
        <dbReference type="ARBA" id="ARBA00049467"/>
    </source>
</evidence>
<accession>V2X290</accession>
<comment type="catalytic activity">
    <reaction evidence="13">
        <text>a 5,6-dihydrouridine in mRNA + NAD(+) = a uridine in mRNA + NADH + H(+)</text>
        <dbReference type="Rhea" id="RHEA:69851"/>
        <dbReference type="Rhea" id="RHEA-COMP:14658"/>
        <dbReference type="Rhea" id="RHEA-COMP:17789"/>
        <dbReference type="ChEBI" id="CHEBI:15378"/>
        <dbReference type="ChEBI" id="CHEBI:57540"/>
        <dbReference type="ChEBI" id="CHEBI:57945"/>
        <dbReference type="ChEBI" id="CHEBI:65315"/>
        <dbReference type="ChEBI" id="CHEBI:74443"/>
    </reaction>
    <physiologicalReaction direction="right-to-left" evidence="13">
        <dbReference type="Rhea" id="RHEA:69853"/>
    </physiologicalReaction>
</comment>
<dbReference type="PANTHER" id="PTHR11082:SF5">
    <property type="entry name" value="TRNA-DIHYDROURIDINE(16_17) SYNTHASE [NAD(P)(+)]-LIKE"/>
    <property type="match status" value="1"/>
</dbReference>
<comment type="similarity">
    <text evidence="9">Belongs to the Dus family. Dus1 subfamily.</text>
</comment>
<evidence type="ECO:0000256" key="10">
    <source>
        <dbReference type="ARBA" id="ARBA00038890"/>
    </source>
</evidence>
<evidence type="ECO:0000256" key="4">
    <source>
        <dbReference type="ARBA" id="ARBA00022664"/>
    </source>
</evidence>
<keyword evidence="2" id="KW-0285">Flavoprotein</keyword>
<protein>
    <recommendedName>
        <fullName evidence="10">tRNA-dihydrouridine(16/17) synthase [NAD(P)(+)]</fullName>
        <ecNumber evidence="10">1.3.1.88</ecNumber>
    </recommendedName>
</protein>
<comment type="caution">
    <text evidence="19">The sequence shown here is derived from an EMBL/GenBank/DDBJ whole genome shotgun (WGS) entry which is preliminary data.</text>
</comment>
<proteinExistence type="inferred from homology"/>
<keyword evidence="6" id="KW-0521">NADP</keyword>
<comment type="catalytic activity">
    <reaction evidence="16">
        <text>5,6-dihydrouridine(17) in tRNA + NADP(+) = uridine(17) in tRNA + NADPH + H(+)</text>
        <dbReference type="Rhea" id="RHEA:53368"/>
        <dbReference type="Rhea" id="RHEA-COMP:13541"/>
        <dbReference type="Rhea" id="RHEA-COMP:13542"/>
        <dbReference type="ChEBI" id="CHEBI:15378"/>
        <dbReference type="ChEBI" id="CHEBI:57783"/>
        <dbReference type="ChEBI" id="CHEBI:58349"/>
        <dbReference type="ChEBI" id="CHEBI:65315"/>
        <dbReference type="ChEBI" id="CHEBI:74443"/>
        <dbReference type="EC" id="1.3.1.88"/>
    </reaction>
    <physiologicalReaction direction="right-to-left" evidence="16">
        <dbReference type="Rhea" id="RHEA:53370"/>
    </physiologicalReaction>
</comment>
<comment type="catalytic activity">
    <reaction evidence="14">
        <text>5,6-dihydrouridine(16) in tRNA + NAD(+) = uridine(16) in tRNA + NADH + H(+)</text>
        <dbReference type="Rhea" id="RHEA:53380"/>
        <dbReference type="Rhea" id="RHEA-COMP:13543"/>
        <dbReference type="Rhea" id="RHEA-COMP:13544"/>
        <dbReference type="ChEBI" id="CHEBI:15378"/>
        <dbReference type="ChEBI" id="CHEBI:57540"/>
        <dbReference type="ChEBI" id="CHEBI:57945"/>
        <dbReference type="ChEBI" id="CHEBI:65315"/>
        <dbReference type="ChEBI" id="CHEBI:74443"/>
        <dbReference type="EC" id="1.3.1.88"/>
    </reaction>
    <physiologicalReaction direction="right-to-left" evidence="14">
        <dbReference type="Rhea" id="RHEA:53382"/>
    </physiologicalReaction>
</comment>
<evidence type="ECO:0000256" key="8">
    <source>
        <dbReference type="ARBA" id="ARBA00023027"/>
    </source>
</evidence>
<dbReference type="AlphaFoldDB" id="V2X290"/>
<dbReference type="Pfam" id="PF01207">
    <property type="entry name" value="Dus"/>
    <property type="match status" value="1"/>
</dbReference>
<evidence type="ECO:0000313" key="20">
    <source>
        <dbReference type="Proteomes" id="UP000017559"/>
    </source>
</evidence>
<comment type="catalytic activity">
    <reaction evidence="12">
        <text>5,6-dihydrouridine(16) in tRNA + NADP(+) = uridine(16) in tRNA + NADPH + H(+)</text>
        <dbReference type="Rhea" id="RHEA:53376"/>
        <dbReference type="Rhea" id="RHEA-COMP:13543"/>
        <dbReference type="Rhea" id="RHEA-COMP:13544"/>
        <dbReference type="ChEBI" id="CHEBI:15378"/>
        <dbReference type="ChEBI" id="CHEBI:57783"/>
        <dbReference type="ChEBI" id="CHEBI:58349"/>
        <dbReference type="ChEBI" id="CHEBI:65315"/>
        <dbReference type="ChEBI" id="CHEBI:74443"/>
        <dbReference type="EC" id="1.3.1.88"/>
    </reaction>
    <physiologicalReaction direction="right-to-left" evidence="12">
        <dbReference type="Rhea" id="RHEA:53378"/>
    </physiologicalReaction>
</comment>
<dbReference type="PANTHER" id="PTHR11082">
    <property type="entry name" value="TRNA-DIHYDROURIDINE SYNTHASE"/>
    <property type="match status" value="1"/>
</dbReference>
<feature type="domain" description="DUS-like FMN-binding" evidence="18">
    <location>
        <begin position="12"/>
        <end position="246"/>
    </location>
</feature>
<dbReference type="SUPFAM" id="SSF51395">
    <property type="entry name" value="FMN-linked oxidoreductases"/>
    <property type="match status" value="1"/>
</dbReference>
<evidence type="ECO:0000256" key="15">
    <source>
        <dbReference type="ARBA" id="ARBA00049447"/>
    </source>
</evidence>
<dbReference type="Gene3D" id="3.20.20.70">
    <property type="entry name" value="Aldolase class I"/>
    <property type="match status" value="1"/>
</dbReference>
<dbReference type="GO" id="GO:0050660">
    <property type="term" value="F:flavin adenine dinucleotide binding"/>
    <property type="evidence" value="ECO:0007669"/>
    <property type="project" value="InterPro"/>
</dbReference>
<name>V2X290_MONRO</name>
<reference evidence="19 20" key="1">
    <citation type="journal article" date="2014" name="BMC Genomics">
        <title>Genome and secretome analysis of the hemibiotrophic fungal pathogen, Moniliophthora roreri, which causes frosty pod rot disease of cacao: mechanisms of the biotrophic and necrotrophic phases.</title>
        <authorList>
            <person name="Meinhardt L.W."/>
            <person name="Costa G.G.L."/>
            <person name="Thomazella D.P.T."/>
            <person name="Teixeira P.J.P.L."/>
            <person name="Carazzolle M.F."/>
            <person name="Schuster S.C."/>
            <person name="Carlson J.E."/>
            <person name="Guiltinan M.J."/>
            <person name="Mieczkowski P."/>
            <person name="Farmer A."/>
            <person name="Ramaraj T."/>
            <person name="Crozier J."/>
            <person name="Davis R.E."/>
            <person name="Shao J."/>
            <person name="Melnick R.L."/>
            <person name="Pereira G.A.G."/>
            <person name="Bailey B.A."/>
        </authorList>
    </citation>
    <scope>NUCLEOTIDE SEQUENCE [LARGE SCALE GENOMIC DNA]</scope>
    <source>
        <strain evidence="19 20">MCA 2997</strain>
    </source>
</reference>
<keyword evidence="5" id="KW-0819">tRNA processing</keyword>
<evidence type="ECO:0000256" key="3">
    <source>
        <dbReference type="ARBA" id="ARBA00022643"/>
    </source>
</evidence>
<keyword evidence="3" id="KW-0288">FMN</keyword>
<evidence type="ECO:0000256" key="17">
    <source>
        <dbReference type="SAM" id="MobiDB-lite"/>
    </source>
</evidence>
<keyword evidence="4" id="KW-0507">mRNA processing</keyword>
<dbReference type="InterPro" id="IPR018517">
    <property type="entry name" value="tRNA_hU_synthase_CS"/>
</dbReference>
<comment type="cofactor">
    <cofactor evidence="1">
        <name>FMN</name>
        <dbReference type="ChEBI" id="CHEBI:58210"/>
    </cofactor>
</comment>
<evidence type="ECO:0000256" key="12">
    <source>
        <dbReference type="ARBA" id="ARBA00047652"/>
    </source>
</evidence>
<organism evidence="19 20">
    <name type="scientific">Moniliophthora roreri (strain MCA 2997)</name>
    <name type="common">Cocoa frosty pod rot fungus</name>
    <name type="synonym">Crinipellis roreri</name>
    <dbReference type="NCBI Taxonomy" id="1381753"/>
    <lineage>
        <taxon>Eukaryota</taxon>
        <taxon>Fungi</taxon>
        <taxon>Dikarya</taxon>
        <taxon>Basidiomycota</taxon>
        <taxon>Agaricomycotina</taxon>
        <taxon>Agaricomycetes</taxon>
        <taxon>Agaricomycetidae</taxon>
        <taxon>Agaricales</taxon>
        <taxon>Marasmiineae</taxon>
        <taxon>Marasmiaceae</taxon>
        <taxon>Moniliophthora</taxon>
    </lineage>
</organism>
<comment type="catalytic activity">
    <reaction evidence="15">
        <text>a 5,6-dihydrouridine in mRNA + NADP(+) = a uridine in mRNA + NADPH + H(+)</text>
        <dbReference type="Rhea" id="RHEA:69855"/>
        <dbReference type="Rhea" id="RHEA-COMP:14658"/>
        <dbReference type="Rhea" id="RHEA-COMP:17789"/>
        <dbReference type="ChEBI" id="CHEBI:15378"/>
        <dbReference type="ChEBI" id="CHEBI:57783"/>
        <dbReference type="ChEBI" id="CHEBI:58349"/>
        <dbReference type="ChEBI" id="CHEBI:65315"/>
        <dbReference type="ChEBI" id="CHEBI:74443"/>
    </reaction>
    <physiologicalReaction direction="right-to-left" evidence="15">
        <dbReference type="Rhea" id="RHEA:69857"/>
    </physiologicalReaction>
</comment>
<evidence type="ECO:0000256" key="13">
    <source>
        <dbReference type="ARBA" id="ARBA00048342"/>
    </source>
</evidence>
<dbReference type="EMBL" id="AWSO01000721">
    <property type="protein sequence ID" value="ESK87942.1"/>
    <property type="molecule type" value="Genomic_DNA"/>
</dbReference>
<dbReference type="HOGENOM" id="CLU_013299_5_0_1"/>
<evidence type="ECO:0000256" key="14">
    <source>
        <dbReference type="ARBA" id="ARBA00048934"/>
    </source>
</evidence>
<evidence type="ECO:0000256" key="2">
    <source>
        <dbReference type="ARBA" id="ARBA00022630"/>
    </source>
</evidence>
<dbReference type="InterPro" id="IPR013785">
    <property type="entry name" value="Aldolase_TIM"/>
</dbReference>